<dbReference type="RefSeq" id="YP_009818554.1">
    <property type="nucleotide sequence ID" value="NC_048139.1"/>
</dbReference>
<evidence type="ECO:0000313" key="2">
    <source>
        <dbReference type="Proteomes" id="UP000287372"/>
    </source>
</evidence>
<reference evidence="1 2" key="1">
    <citation type="submission" date="2018-12" db="EMBL/GenBank/DDBJ databases">
        <authorList>
            <person name="Lieu J.K."/>
            <person name="Tian C.Z."/>
            <person name="Hsaio W.J."/>
            <person name="Shaffer C.D."/>
            <person name="Weston-Hafer K.A."/>
            <person name="Russell D.A."/>
            <person name="Pope W.H."/>
            <person name="Jacobs-Sera D."/>
            <person name="Hendrix R.W."/>
            <person name="Hatfull G.F."/>
        </authorList>
    </citation>
    <scope>NUCLEOTIDE SEQUENCE [LARGE SCALE GENOMIC DNA]</scope>
</reference>
<proteinExistence type="predicted"/>
<dbReference type="Proteomes" id="UP000287372">
    <property type="component" value="Segment"/>
</dbReference>
<dbReference type="EMBL" id="MK279841">
    <property type="protein sequence ID" value="AZS06758.1"/>
    <property type="molecule type" value="Genomic_DNA"/>
</dbReference>
<protein>
    <submittedName>
        <fullName evidence="1">Uncharacterized protein</fullName>
    </submittedName>
</protein>
<evidence type="ECO:0000313" key="1">
    <source>
        <dbReference type="EMBL" id="AZS06758.1"/>
    </source>
</evidence>
<gene>
    <name evidence="1" type="primary">119</name>
    <name evidence="1" type="ORF">SEA_HIYAA_119</name>
</gene>
<accession>A0A3S9U903</accession>
<keyword evidence="2" id="KW-1185">Reference proteome</keyword>
<name>A0A3S9U903_9CAUD</name>
<dbReference type="GeneID" id="55009897"/>
<dbReference type="KEGG" id="vg:55009897"/>
<organism evidence="1 2">
    <name type="scientific">Streptomyces phage Hiyaa</name>
    <dbReference type="NCBI Taxonomy" id="2499072"/>
    <lineage>
        <taxon>Viruses</taxon>
        <taxon>Duplodnaviria</taxon>
        <taxon>Heunggongvirae</taxon>
        <taxon>Uroviricota</taxon>
        <taxon>Caudoviricetes</taxon>
        <taxon>Hiyaavirus</taxon>
        <taxon>Hiyaavirus hiyaa</taxon>
    </lineage>
</organism>
<sequence>MDWNSDKAYQQPGETEEEYLSRIEAATDRDAWYSQDA</sequence>